<protein>
    <recommendedName>
        <fullName evidence="6">Septation initiation network scaffold protein cdc11</fullName>
    </recommendedName>
</protein>
<organism evidence="4 5">
    <name type="scientific">Zygotorulaspora mrakii</name>
    <name type="common">Zygosaccharomyces mrakii</name>
    <dbReference type="NCBI Taxonomy" id="42260"/>
    <lineage>
        <taxon>Eukaryota</taxon>
        <taxon>Fungi</taxon>
        <taxon>Dikarya</taxon>
        <taxon>Ascomycota</taxon>
        <taxon>Saccharomycotina</taxon>
        <taxon>Saccharomycetes</taxon>
        <taxon>Saccharomycetales</taxon>
        <taxon>Saccharomycetaceae</taxon>
        <taxon>Zygotorulaspora</taxon>
    </lineage>
</organism>
<feature type="compositionally biased region" description="Basic and acidic residues" evidence="3">
    <location>
        <begin position="188"/>
        <end position="200"/>
    </location>
</feature>
<gene>
    <name evidence="4" type="ORF">HG535_0E02140</name>
</gene>
<dbReference type="KEGG" id="zmk:HG535_0E02140"/>
<dbReference type="GO" id="GO:1902412">
    <property type="term" value="P:regulation of mitotic cytokinesis"/>
    <property type="evidence" value="ECO:0007669"/>
    <property type="project" value="TreeGrafter"/>
</dbReference>
<dbReference type="InterPro" id="IPR025875">
    <property type="entry name" value="Leu-rich_rpt_4"/>
</dbReference>
<dbReference type="InterPro" id="IPR032675">
    <property type="entry name" value="LRR_dom_sf"/>
</dbReference>
<dbReference type="EMBL" id="CP058608">
    <property type="protein sequence ID" value="QLG73130.1"/>
    <property type="molecule type" value="Genomic_DNA"/>
</dbReference>
<dbReference type="RefSeq" id="XP_037144857.1">
    <property type="nucleotide sequence ID" value="XM_037288962.1"/>
</dbReference>
<dbReference type="GO" id="GO:0031028">
    <property type="term" value="P:septation initiation signaling"/>
    <property type="evidence" value="ECO:0007669"/>
    <property type="project" value="TreeGrafter"/>
</dbReference>
<evidence type="ECO:0000256" key="3">
    <source>
        <dbReference type="SAM" id="MobiDB-lite"/>
    </source>
</evidence>
<dbReference type="PANTHER" id="PTHR47566">
    <property type="match status" value="1"/>
</dbReference>
<accession>A0A7H9B3D5</accession>
<evidence type="ECO:0000313" key="5">
    <source>
        <dbReference type="Proteomes" id="UP000509704"/>
    </source>
</evidence>
<dbReference type="PANTHER" id="PTHR47566:SF1">
    <property type="entry name" value="PROTEIN NUD1"/>
    <property type="match status" value="1"/>
</dbReference>
<feature type="compositionally biased region" description="Polar residues" evidence="3">
    <location>
        <begin position="81"/>
        <end position="95"/>
    </location>
</feature>
<feature type="compositionally biased region" description="Polar residues" evidence="3">
    <location>
        <begin position="317"/>
        <end position="341"/>
    </location>
</feature>
<feature type="region of interest" description="Disordered" evidence="3">
    <location>
        <begin position="157"/>
        <end position="207"/>
    </location>
</feature>
<dbReference type="AlphaFoldDB" id="A0A7H9B3D5"/>
<keyword evidence="5" id="KW-1185">Reference proteome</keyword>
<sequence length="864" mass="96779">MDDSPSKGLVEELASFHITSPLRHQGASQLATGRGVNVKKYVPNNDFADSKFFSYLGDSNSKSYVKKLGNWSMSYGTVQQKPKSLTQNNPELLSESNDDQQKFRDFENVEPPQFKQYLENNNVQKQGVAKHHGQAEQNYRGPESELILTASLNDISGIPTNTFKRHNNKKRISPPDHNSGSGHVNNNSDERSQNVDHVESFSDDEDDIDPALEARGVFDNILKKQKSNYEFNRNDPIDMQVGDLQEKYVSDTGSSSYLGETPSSLSPNVDGQQNVKPIFEKNKKVLVEKMGLIKPEDVGLVFNNIDGVWYKPAPRNQDISSSRTTDNTFGNDNSDSKNSITTMPAEIPRATATTRAFPTVIASASDNVSSGRSSTAYTTQSENNATVRELAAEKHKTQRTMAASRASEPSKNSAPNHEVLSDAGEEQEEDDNFDDTPLDVPQINPRFMPFDHQNRLAPRDTDAAPDLVNIPHRHHNMNKKELIKILTDAIPRSQNDWSQVMGLDLSRKGLTQLDCLAEMLPNLTDLKLCANELVDFAGVPPNVMDLDLSNNQITTNYCSKSLPRLLHLQTLNLSHNSLDYNLNFLSPLRHLCEVDLSFNRISSINDNLGLSRIKKLNLSNNEIAGTIDFEKLLQYHTNVYCDKAVCWSTVQELDLSNNQITGLRNLSALVNLKLLILDNNPISTVTDTRSSASLETLSLINTHAKLSRVDISHYTQLKHLRIDLHQRVSHFWDETTLPPDLQALHLQNGQASQLPRLSTLPVTLQNLSLRNVRGLRSLPRELPARLPFLKTLDITGNDFTSWFRIIERIPTFQLRALVLVDNPLVDGLSDQDSKTIDLLVRSVCPKMERLVLHDAAPLLSTFEL</sequence>
<feature type="region of interest" description="Disordered" evidence="3">
    <location>
        <begin position="365"/>
        <end position="438"/>
    </location>
</feature>
<feature type="region of interest" description="Disordered" evidence="3">
    <location>
        <begin position="312"/>
        <end position="341"/>
    </location>
</feature>
<feature type="region of interest" description="Disordered" evidence="3">
    <location>
        <begin position="81"/>
        <end position="100"/>
    </location>
</feature>
<dbReference type="SUPFAM" id="SSF52058">
    <property type="entry name" value="L domain-like"/>
    <property type="match status" value="1"/>
</dbReference>
<dbReference type="Proteomes" id="UP000509704">
    <property type="component" value="Chromosome 5"/>
</dbReference>
<dbReference type="Gene3D" id="3.80.10.10">
    <property type="entry name" value="Ribonuclease Inhibitor"/>
    <property type="match status" value="3"/>
</dbReference>
<evidence type="ECO:0000313" key="4">
    <source>
        <dbReference type="EMBL" id="QLG73130.1"/>
    </source>
</evidence>
<keyword evidence="2" id="KW-0677">Repeat</keyword>
<dbReference type="GO" id="GO:0061499">
    <property type="term" value="C:outer plaque of mitotic spindle pole body"/>
    <property type="evidence" value="ECO:0007669"/>
    <property type="project" value="TreeGrafter"/>
</dbReference>
<dbReference type="InterPro" id="IPR003591">
    <property type="entry name" value="Leu-rich_rpt_typical-subtyp"/>
</dbReference>
<proteinExistence type="predicted"/>
<evidence type="ECO:0000256" key="1">
    <source>
        <dbReference type="ARBA" id="ARBA00022614"/>
    </source>
</evidence>
<feature type="compositionally biased region" description="Basic residues" evidence="3">
    <location>
        <begin position="163"/>
        <end position="172"/>
    </location>
</feature>
<feature type="compositionally biased region" description="Acidic residues" evidence="3">
    <location>
        <begin position="423"/>
        <end position="437"/>
    </location>
</feature>
<dbReference type="SMART" id="SM00369">
    <property type="entry name" value="LRR_TYP"/>
    <property type="match status" value="3"/>
</dbReference>
<dbReference type="GeneID" id="59236872"/>
<dbReference type="InterPro" id="IPR001611">
    <property type="entry name" value="Leu-rich_rpt"/>
</dbReference>
<dbReference type="PROSITE" id="PS51450">
    <property type="entry name" value="LRR"/>
    <property type="match status" value="3"/>
</dbReference>
<feature type="compositionally biased region" description="Polar residues" evidence="3">
    <location>
        <begin position="365"/>
        <end position="386"/>
    </location>
</feature>
<keyword evidence="1" id="KW-0433">Leucine-rich repeat</keyword>
<evidence type="ECO:0008006" key="6">
    <source>
        <dbReference type="Google" id="ProtNLM"/>
    </source>
</evidence>
<name>A0A7H9B3D5_ZYGMR</name>
<dbReference type="InterPro" id="IPR052574">
    <property type="entry name" value="CDIRP"/>
</dbReference>
<reference evidence="4 5" key="1">
    <citation type="submission" date="2020-07" db="EMBL/GenBank/DDBJ databases">
        <title>The yeast mating-type switching endonuclease HO is a domesticated member of an unorthodox homing genetic element family.</title>
        <authorList>
            <person name="Coughlan A.Y."/>
            <person name="Lombardi L."/>
            <person name="Braun-Galleani S."/>
            <person name="Martos A.R."/>
            <person name="Galeote V."/>
            <person name="Bigey F."/>
            <person name="Dequin S."/>
            <person name="Byrne K.P."/>
            <person name="Wolfe K.H."/>
        </authorList>
    </citation>
    <scope>NUCLEOTIDE SEQUENCE [LARGE SCALE GENOMIC DNA]</scope>
    <source>
        <strain evidence="4 5">NRRL Y-6702</strain>
    </source>
</reference>
<evidence type="ECO:0000256" key="2">
    <source>
        <dbReference type="ARBA" id="ARBA00022737"/>
    </source>
</evidence>
<dbReference type="GO" id="GO:0035591">
    <property type="term" value="F:signaling adaptor activity"/>
    <property type="evidence" value="ECO:0007669"/>
    <property type="project" value="TreeGrafter"/>
</dbReference>
<feature type="compositionally biased region" description="Low complexity" evidence="3">
    <location>
        <begin position="177"/>
        <end position="187"/>
    </location>
</feature>
<feature type="region of interest" description="Disordered" evidence="3">
    <location>
        <begin position="252"/>
        <end position="272"/>
    </location>
</feature>
<dbReference type="Pfam" id="PF12799">
    <property type="entry name" value="LRR_4"/>
    <property type="match status" value="1"/>
</dbReference>
<dbReference type="OrthoDB" id="7451790at2759"/>